<dbReference type="eggNOG" id="ENOG502RS54">
    <property type="taxonomic scope" value="Eukaryota"/>
</dbReference>
<dbReference type="KEGG" id="gtt:GUITHDRAFT_139994"/>
<reference evidence="2 4" key="1">
    <citation type="journal article" date="2012" name="Nature">
        <title>Algal genomes reveal evolutionary mosaicism and the fate of nucleomorphs.</title>
        <authorList>
            <consortium name="DOE Joint Genome Institute"/>
            <person name="Curtis B.A."/>
            <person name="Tanifuji G."/>
            <person name="Burki F."/>
            <person name="Gruber A."/>
            <person name="Irimia M."/>
            <person name="Maruyama S."/>
            <person name="Arias M.C."/>
            <person name="Ball S.G."/>
            <person name="Gile G.H."/>
            <person name="Hirakawa Y."/>
            <person name="Hopkins J.F."/>
            <person name="Kuo A."/>
            <person name="Rensing S.A."/>
            <person name="Schmutz J."/>
            <person name="Symeonidi A."/>
            <person name="Elias M."/>
            <person name="Eveleigh R.J."/>
            <person name="Herman E.K."/>
            <person name="Klute M.J."/>
            <person name="Nakayama T."/>
            <person name="Obornik M."/>
            <person name="Reyes-Prieto A."/>
            <person name="Armbrust E.V."/>
            <person name="Aves S.J."/>
            <person name="Beiko R.G."/>
            <person name="Coutinho P."/>
            <person name="Dacks J.B."/>
            <person name="Durnford D.G."/>
            <person name="Fast N.M."/>
            <person name="Green B.R."/>
            <person name="Grisdale C.J."/>
            <person name="Hempel F."/>
            <person name="Henrissat B."/>
            <person name="Hoppner M.P."/>
            <person name="Ishida K."/>
            <person name="Kim E."/>
            <person name="Koreny L."/>
            <person name="Kroth P.G."/>
            <person name="Liu Y."/>
            <person name="Malik S.B."/>
            <person name="Maier U.G."/>
            <person name="McRose D."/>
            <person name="Mock T."/>
            <person name="Neilson J.A."/>
            <person name="Onodera N.T."/>
            <person name="Poole A.M."/>
            <person name="Pritham E.J."/>
            <person name="Richards T.A."/>
            <person name="Rocap G."/>
            <person name="Roy S.W."/>
            <person name="Sarai C."/>
            <person name="Schaack S."/>
            <person name="Shirato S."/>
            <person name="Slamovits C.H."/>
            <person name="Spencer D.F."/>
            <person name="Suzuki S."/>
            <person name="Worden A.Z."/>
            <person name="Zauner S."/>
            <person name="Barry K."/>
            <person name="Bell C."/>
            <person name="Bharti A.K."/>
            <person name="Crow J.A."/>
            <person name="Grimwood J."/>
            <person name="Kramer R."/>
            <person name="Lindquist E."/>
            <person name="Lucas S."/>
            <person name="Salamov A."/>
            <person name="McFadden G.I."/>
            <person name="Lane C.E."/>
            <person name="Keeling P.J."/>
            <person name="Gray M.W."/>
            <person name="Grigoriev I.V."/>
            <person name="Archibald J.M."/>
        </authorList>
    </citation>
    <scope>NUCLEOTIDE SEQUENCE</scope>
    <source>
        <strain evidence="2 4">CCMP2712</strain>
    </source>
</reference>
<dbReference type="InterPro" id="IPR015915">
    <property type="entry name" value="Kelch-typ_b-propeller"/>
</dbReference>
<accession>L1J6I6</accession>
<reference evidence="3" key="3">
    <citation type="submission" date="2016-03" db="UniProtKB">
        <authorList>
            <consortium name="EnsemblProtists"/>
        </authorList>
    </citation>
    <scope>IDENTIFICATION</scope>
</reference>
<evidence type="ECO:0000313" key="4">
    <source>
        <dbReference type="Proteomes" id="UP000011087"/>
    </source>
</evidence>
<dbReference type="Gene3D" id="2.120.10.80">
    <property type="entry name" value="Kelch-type beta propeller"/>
    <property type="match status" value="1"/>
</dbReference>
<evidence type="ECO:0000313" key="2">
    <source>
        <dbReference type="EMBL" id="EKX44153.1"/>
    </source>
</evidence>
<protein>
    <submittedName>
        <fullName evidence="2 3">Uncharacterized protein</fullName>
    </submittedName>
</protein>
<gene>
    <name evidence="2" type="ORF">GUITHDRAFT_139994</name>
</gene>
<evidence type="ECO:0000313" key="3">
    <source>
        <dbReference type="EnsemblProtists" id="EKX44153"/>
    </source>
</evidence>
<name>L1J6I6_GUITC</name>
<dbReference type="HOGENOM" id="CLU_223294_0_0_1"/>
<dbReference type="PROSITE" id="PS51257">
    <property type="entry name" value="PROKAR_LIPOPROTEIN"/>
    <property type="match status" value="1"/>
</dbReference>
<dbReference type="PANTHER" id="PTHR23244">
    <property type="entry name" value="KELCH REPEAT DOMAIN"/>
    <property type="match status" value="1"/>
</dbReference>
<dbReference type="RefSeq" id="XP_005831133.1">
    <property type="nucleotide sequence ID" value="XM_005831076.1"/>
</dbReference>
<reference evidence="4" key="2">
    <citation type="submission" date="2012-11" db="EMBL/GenBank/DDBJ databases">
        <authorList>
            <person name="Kuo A."/>
            <person name="Curtis B.A."/>
            <person name="Tanifuji G."/>
            <person name="Burki F."/>
            <person name="Gruber A."/>
            <person name="Irimia M."/>
            <person name="Maruyama S."/>
            <person name="Arias M.C."/>
            <person name="Ball S.G."/>
            <person name="Gile G.H."/>
            <person name="Hirakawa Y."/>
            <person name="Hopkins J.F."/>
            <person name="Rensing S.A."/>
            <person name="Schmutz J."/>
            <person name="Symeonidi A."/>
            <person name="Elias M."/>
            <person name="Eveleigh R.J."/>
            <person name="Herman E.K."/>
            <person name="Klute M.J."/>
            <person name="Nakayama T."/>
            <person name="Obornik M."/>
            <person name="Reyes-Prieto A."/>
            <person name="Armbrust E.V."/>
            <person name="Aves S.J."/>
            <person name="Beiko R.G."/>
            <person name="Coutinho P."/>
            <person name="Dacks J.B."/>
            <person name="Durnford D.G."/>
            <person name="Fast N.M."/>
            <person name="Green B.R."/>
            <person name="Grisdale C."/>
            <person name="Hempe F."/>
            <person name="Henrissat B."/>
            <person name="Hoppner M.P."/>
            <person name="Ishida K.-I."/>
            <person name="Kim E."/>
            <person name="Koreny L."/>
            <person name="Kroth P.G."/>
            <person name="Liu Y."/>
            <person name="Malik S.-B."/>
            <person name="Maier U.G."/>
            <person name="McRose D."/>
            <person name="Mock T."/>
            <person name="Neilson J.A."/>
            <person name="Onodera N.T."/>
            <person name="Poole A.M."/>
            <person name="Pritham E.J."/>
            <person name="Richards T.A."/>
            <person name="Rocap G."/>
            <person name="Roy S.W."/>
            <person name="Sarai C."/>
            <person name="Schaack S."/>
            <person name="Shirato S."/>
            <person name="Slamovits C.H."/>
            <person name="Spencer D.F."/>
            <person name="Suzuki S."/>
            <person name="Worden A.Z."/>
            <person name="Zauner S."/>
            <person name="Barry K."/>
            <person name="Bell C."/>
            <person name="Bharti A.K."/>
            <person name="Crow J.A."/>
            <person name="Grimwood J."/>
            <person name="Kramer R."/>
            <person name="Lindquist E."/>
            <person name="Lucas S."/>
            <person name="Salamov A."/>
            <person name="McFadden G.I."/>
            <person name="Lane C.E."/>
            <person name="Keeling P.J."/>
            <person name="Gray M.W."/>
            <person name="Grigoriev I.V."/>
            <person name="Archibald J.M."/>
        </authorList>
    </citation>
    <scope>NUCLEOTIDE SEQUENCE</scope>
    <source>
        <strain evidence="4">CCMP2712</strain>
    </source>
</reference>
<dbReference type="EMBL" id="JH993006">
    <property type="protein sequence ID" value="EKX44153.1"/>
    <property type="molecule type" value="Genomic_DNA"/>
</dbReference>
<dbReference type="PANTHER" id="PTHR23244:SF484">
    <property type="entry name" value="KELCH REPEAT-CONTAINING PROTEIN"/>
    <property type="match status" value="1"/>
</dbReference>
<dbReference type="OrthoDB" id="410491at2759"/>
<sequence length="5139" mass="545075">MFGGRSWWILFLFLVSCHLEFSSCLSVDGVIWQDNPLAGLSNKIYVTLSFNESVPSGAIFTISGLTGATIASPVPLTTSNAGTGTDASTYFACGANTGYGCWSSVDNSMTLQLKQAISANVVYSFSFVVQNGATEQGSPQIYFKYVEVYNMTTKTDSAYGVTSGSSILLIVIPAFTVKTIVQETFLQGLENAITATLQTNVALTAQTSVIITGLKPTGNLSKSSLTLAGACSSTFDGPGAFNPSTGTLTLTVSPSGFTSNTLCTLSFSIQNPRFAVSPPSLSISASGNVSIATSTFDQTGVDPDYLPLFVLGFVKKQVQQSNPSISASNTITVTFSLNREIKQQVAVDTDKITSATFTLTGLTGSSTPDATSLTVSSSNFSISDTTWTQSTGTLRFKPSADLAAFQDYEIHFSLLNPSYGQDARNVTITLEAIVPVKYGSKSAVLAVESLSNGQGNFATLLVADFLVKFLSQSDPSARAINKLIFTFSSSIDMAAAGARINITGFDNATSASEVLTLTDESAAVGGAASSNMYFSSSFGGTASTALFSNGILSLYVVGSIKARSTYSIGFSIQNPSVGQFSPSFYIRSIGEYAATATLLVGKAQGNNEPLLIAGFQYAQVYQSEQSAGAPNLLIVSFSPYTEVVAGSQLNLLNLVGANSSDGVIPLTDDSANSTCVQLGNCALHFTAPKSNMSGYGLWTRSPPSLTLQVVSTINQSEIVSFSFTVVNSKNGQRPPSISLSYTGTISSSSFVAATSEGPAAALRIAGFNYSFMSQYQTGATEINFFNLTFQNYAVLFANQTVITVSGLLNTLDFDPPDQRTLKEEPLLQGTLKQSTNEDILFLDQPYSLSFSPVGYLLQIGSETRSIVSFSSAYTVKVSSRFDAGISQSTSTSYSILSDSLSYLYEQAAWNTTAGELYISVKKDIPLERYLKLSFQLKNPTEPQDAAIVYISSSGVNLNDPVASSKTTVQNAPGRFAPLFIIGFFYTKMFQSTTEVNANNKITAIFSTTVNLAASLSTKIWITNLTATQTPSSSSFPVTGSPAGVFSPTASWTQDVGILTIDVIGEQADVLVYTLEFVLKNPPSGQDEPSVSIFATGTTISPIKFDYEVGNFAPLRIGYFTSLLIAQETPSASDWDIGGEKISNSLSVSFASNLVLTAVNRSTTLFISGIAPLIAATGTIIKSLSASSFQLDDSASSSDAAYNKFTFRIRDQSVVISSYIGSTRTVYLQQNLDFIPLDGTDRFIIQNLQNFTVPLTHNYSEIARSASYSPTAQELAVTFLEDTVRKQRYSFSFLLLNPPEGQLSPDISISTAGFVIPWTRMEKGASIYQPLLIAGFVSPPTLRQNNPNSGETNKFSISMLLFSPIAADSVLVISDFHLLDPAGTVVDLVTNEDTTCGNVSCAFSFSRVFFSSASSDVNNTFNDSLPGTAGWNGSHLLLHVINELPSLETTADPTIVLSFFSQNPVLGQWSVDAQIKILGANSQVAQTAFSKTGDNSDPFLIAGFSVATAAQSTPSSGGQNNITLLLQSYVDLDENSSLVVTGFSLPHYNASLIALSLYDTQATKAGSLFSALLQTQEGTLNISIKKGQRMLSGVNYTIMFPIINPVPPQYPPTLSVHIVGKVRSAPVELSSPLLDFSPLFIAGFRTKYMQQSSSSTDDVNSLTTTISTTTMLYKGTRITIKGLVETGADTVDGARPVSSTSSSIFATEAQWTKVNGTLVVTLADNMLPLLDYSFNFSVRNPKQGQPGPALLIQATGLVNVGWVNVDSRNDSFKPLYISDLVDILISQSTTSSSARNTLTMILSLEAPLLPGFAEFQVSGLLGSTTPSGLLNISSDVAREGNWTRSSGTLLFGLTVEMQPYTNYTFTFQLDNPAQGQESPSVSIEVLKTLDLDPRYWSAYKRRMRYDSVLNSAPLLVAGLLSSSIQQTNPCCSAPNRLSMTFSSRTLLHQGCSLTVSGLLNALHDGSVIDIQQHISNSTDDSLYFTANMSSNLSGSGLWLQQEDAKVVLYLTQDIHRNQTISFSFTVQNPSTGQSSPDVAMEANGEDCAITKTLISKSSSNPPLLIAGFSLLSIQQSSFSQGASNVITVALSPYVSIASPADLYFYGLQGASAPPGVINLLDSSPSTVCVDEVQCYKFFDVTIFGDGLAKAVWLDADKTLQLRSNRLITPQMTVKFSWVLTNELAGQSSPQVFAAGSSGNCSLGITPFTSPAGDQQVLLIADVVDSLVSQSTPINSAVNTITVRLSFNFNLGQQDFSVLTLSGLGASSSDDGFLPISSPTNQSWPALGAIAHYKSATSSVVMNISNVRSFTNYSFSFNLSNPSAGQLAPVIVLNMSGAATIINKVLKNDLGTSAPFFVYGFIEKSGAQSSALRDATNSISIYLTSTVLIPSGTKIVLEGIKETNSLATTLNVLMNASSAYSITADWNISGTLSLTTSADVQEFQPFLLTFQVNNPSLPQAAPPIFISSSGSDPSSTFLPTLLDSFPLPNSQILQIMGFIEAAASQTNPSVLALNVITLTFSMYASLDASSHVTITGLAGSFSNSSIKVPVIELTGHFATYGLWNESKGSLVLTAATWTLPGLLYNFTFELYNPQAGRPAAAIEIESDWPIPRYPVTPAAGSKAPFLIQEFTVREMYQVNPGVSQWNLITVTIQSRTELRSFPAEISIVSPGRGYVPGDLLPLPSGAGSGFRATFDVGDAGEISQIRILDFGEGYNESVQLYPMYPNTSTRMDQTVTAIIVAAGGVNYVEGEVYGQDTIVGSGKFLGIALVNQAGSISEVRMVDHGSNFQSNIFNINLRYTDTKEVMTNSISSVDIIGPTASCLVGTVIVASSSSGRDFKAEVDAIDPFTGEILSLKIIAHGIDYLSTPYLYSETAGCFCTVSPVNSSLLDKCLVAKRAHNASFFATVGLDADVQGFTPTIKFSGLEGYPLWTTDNMIPINKVGGTGVLPTFGQYMKWDEVSGELTLVVKSTMLADVSYAFEFLVMNPSAALDSPTLYIQSTGIASSPAIVNSSAGIHIPFLTAGFYTNQSLCWQTDPGQNTSNMLTVSLLSRSDLPLIPASFNLSSGGINYIAGDLVIDGYNTSDFLANFDVDVNGTISRLYLRWVSDSFAWSAGLQLSIVYPGTFTPQGSTITSILLVSGGSGLDPPDGTYDGVVNSLGVDGNGFAWSYTVQGGRVVSAEVKSGGSGYLVSKPPTLLLNNVHEGNSNNVKPVMVVRCAGGAQVSLLPAAITISGLVGTALEAKSMPITQKSGNGISIFDASAGWNRTAGLLVLSLVKPVLKDVDYTIMFTVINGLSKQEPPPIFVSGQTGISLARLQLSTLPGRNSQPLLIAGVYLASVSQSNPGQGAFNTISISVTFNFDVFPLTTPTNLTISGLSGTSFPSMQTMVFSSGVTDSNGYWNSSGQLLVQFVQPVSAGFSFSLQFGLNNPLKYQDAVDVYLATSGVRTFPALLTPGKGLYAPLYIIGFRHAKLYQSDPSVSSTNTLVLELNFFGSIPANWQNSSIQILLSNLVSSATRLQNIILSNVRNGGADLFGGVARWSQGDGNLTLTLVQSPVDNVTYAFSFSLTNPVRQQESPAVSIAAFGLTVLPLEVSKGQGNAAPLLIAGFDTKSISQSTVSQAVDNQITVSFSLNIDLSAISGVYVEVSGLVGSSTLGDQNLAVSSPNASALASTASWLQNEKIRVALLTDLNRQKVVIFTVTLRNPLVPNSATPVYISVSSAGKQLCMSEMEAGTGNKHPLLIAGFSYLQLGQSNADVWGFNELTVTLSLNCDLTFADGENFLLLTGLARDVLLSLSTVPVLHISNFASSNSSAYFDPYLGGLRFNFTRQTAFYAQLQYVFRITVVNSQSVLRPSQLFLASSGKIIVSPSLVVSSPGITAYQTLASFAQDFAATCVIDGTWTSKTAGSWVGRRDFAAVQRNGMPIVTDHPEIFGFEALWTQTDGRLIVQTSWQGAMERGGVYSFSFTLLNPSKVQAASEISIFVDGPDPIWNETMTLGVDGNGQLDPSRSPLKTVTTAWLAANISQNSSIPGHANLLTVTFASWTDIPAGSAISLVGLTGSSTSDTSSLPLVQVGGFLLGSAAWAKQQGQLVVYSSTKLNATVVHSFSFVLQNGPTGQTARSVSISVAGADALPAVAMQTDFSIPVPPGFTALDLAPLRILGSSFLIKSIGQTASYPAALNSIVITLMTSVDLNVGVRLTISGLTGSSTPDSTLNASFPLVSPPLFSSGVWTRAVGVIVFTLTEPIVAGVSYSFSFKLQNPSTAQSSPSVYIVASSSIVTSALMDKDTTSATAETGTVAGDASPLKVYGPSFIVKRIEQSTTFPSSSNFLLASFALNSAITTSDRTFIHLRGFQGAATPSASGYTVSSSSPVIQGSGTWSNSGAALPILEVDLVPNVTLPAGTLVNFTFSLLNPSSEQPSSPVTITLTQYQWTSLMDVNSSKVLDFPGSVPGDAVPLKVNSPALIVSKIAQSSPFPDDSNTLVVSLAANVDLYASSTVDIYGLYGSASPDGPLEIAYEGGKTTFPVFGSTCMWYQSVGRLTLEVGFDQMLVAGQLVVLNVTLLNPGSANSESVVYAEVQAMMMTTNVLVSITLPSVMMGTDSPSSTPAYYRVGDNLPFRVYSPGFQGAQIQQNSTLPRASNRISTQFVSNEPCSSTTNITIVLTGLIGSNTTSTSSFSVSLSEDGGTAIATSSCSWTQQTGTLQFMSLGDIVPGLSYTFSFILRNPSRAQDPPASVQLLLQCGVFQFITNPGVDVDCISTSSLQDCSPLYVKNPSFLIKTIVQSSPVINQLNVITVTLSPNIDLPPALRITISGLKASASPDSEEIVVTGGYRTDSTTSSSYTFFSDVRAFRGGSFSIIANSSTWPARDGHSLLNHQGSLLIMGGWGGPNGGGYLNDVWRSRDDGATWSVVTSASSWNVRGYFASLILEDRLYVFGGQGFASGRAQLFNDVWSSTDGLSWTSVTSAAAWSPRFQHGLIKQILNGRKTLFLTAGISCSSGCTRYNTNLPGCQLLTSSRSSCCVQYQDCAEYKAVNDVYSSTDNGATWKLATASAAWAPRASFGFAADHNGTMYVYGGTSGVDTFYGDLWRSNDGVSWYQVQASVAVGSRAGGRLIATSQCLFYIGGWNRAGAQDYPNDLITP</sequence>
<dbReference type="CDD" id="cd15482">
    <property type="entry name" value="Sialidase_non-viral"/>
    <property type="match status" value="1"/>
</dbReference>
<dbReference type="SUPFAM" id="SSF110296">
    <property type="entry name" value="Oligoxyloglucan reducing end-specific cellobiohydrolase"/>
    <property type="match status" value="1"/>
</dbReference>
<dbReference type="EnsemblProtists" id="EKX44153">
    <property type="protein sequence ID" value="EKX44153"/>
    <property type="gene ID" value="GUITHDRAFT_139994"/>
</dbReference>
<dbReference type="GeneID" id="17300757"/>
<proteinExistence type="predicted"/>
<keyword evidence="4" id="KW-1185">Reference proteome</keyword>
<keyword evidence="1" id="KW-0732">Signal</keyword>
<evidence type="ECO:0000256" key="1">
    <source>
        <dbReference type="SAM" id="SignalP"/>
    </source>
</evidence>
<feature type="chain" id="PRO_5008770919" evidence="1">
    <location>
        <begin position="25"/>
        <end position="5139"/>
    </location>
</feature>
<organism evidence="2">
    <name type="scientific">Guillardia theta (strain CCMP2712)</name>
    <name type="common">Cryptophyte</name>
    <dbReference type="NCBI Taxonomy" id="905079"/>
    <lineage>
        <taxon>Eukaryota</taxon>
        <taxon>Cryptophyceae</taxon>
        <taxon>Pyrenomonadales</taxon>
        <taxon>Geminigeraceae</taxon>
        <taxon>Guillardia</taxon>
    </lineage>
</organism>
<feature type="signal peptide" evidence="1">
    <location>
        <begin position="1"/>
        <end position="24"/>
    </location>
</feature>
<dbReference type="Proteomes" id="UP000011087">
    <property type="component" value="Unassembled WGS sequence"/>
</dbReference>
<dbReference type="PaxDb" id="55529-EKX44153"/>